<dbReference type="InterPro" id="IPR000182">
    <property type="entry name" value="GNAT_dom"/>
</dbReference>
<evidence type="ECO:0000259" key="2">
    <source>
        <dbReference type="PROSITE" id="PS51186"/>
    </source>
</evidence>
<dbReference type="PROSITE" id="PS51186">
    <property type="entry name" value="GNAT"/>
    <property type="match status" value="1"/>
</dbReference>
<keyword evidence="4" id="KW-1185">Reference proteome</keyword>
<dbReference type="EC" id="2.3.-.-" evidence="3"/>
<dbReference type="SUPFAM" id="SSF55729">
    <property type="entry name" value="Acyl-CoA N-acyltransferases (Nat)"/>
    <property type="match status" value="1"/>
</dbReference>
<proteinExistence type="predicted"/>
<protein>
    <submittedName>
        <fullName evidence="3">GNAT family N-acetyltransferase</fullName>
        <ecNumber evidence="3">2.3.-.-</ecNumber>
    </submittedName>
</protein>
<evidence type="ECO:0000256" key="1">
    <source>
        <dbReference type="SAM" id="MobiDB-lite"/>
    </source>
</evidence>
<dbReference type="Gene3D" id="3.40.630.30">
    <property type="match status" value="1"/>
</dbReference>
<dbReference type="GO" id="GO:0016746">
    <property type="term" value="F:acyltransferase activity"/>
    <property type="evidence" value="ECO:0007669"/>
    <property type="project" value="UniProtKB-KW"/>
</dbReference>
<dbReference type="Pfam" id="PF13302">
    <property type="entry name" value="Acetyltransf_3"/>
    <property type="match status" value="1"/>
</dbReference>
<dbReference type="Proteomes" id="UP001596353">
    <property type="component" value="Unassembled WGS sequence"/>
</dbReference>
<sequence>MTDVSSPSRPVGPPVPNWTPPPRPSGDTMTGSYARLAPLSADVHAALLYRAYAEHDAVWDYMPYGPFSSAAQYHRWAREHEGQQDPFFYAIRNLESGAWEGVASYLRITPAASIEVGHINFSPALQRTRAATETMYLMMKWAFEAGYRRYEWKCDALNMPSRRAAQRLGLSYEGVFRQAAVVKGRNRDTAWFAAIDSEWPALKEAFEAWLAPANFDSDGQQRESLGDLTGLVRAASDPAL</sequence>
<evidence type="ECO:0000313" key="3">
    <source>
        <dbReference type="EMBL" id="MFC6761110.1"/>
    </source>
</evidence>
<dbReference type="PANTHER" id="PTHR43441">
    <property type="entry name" value="RIBOSOMAL-PROTEIN-SERINE ACETYLTRANSFERASE"/>
    <property type="match status" value="1"/>
</dbReference>
<feature type="domain" description="N-acetyltransferase" evidence="2">
    <location>
        <begin position="34"/>
        <end position="188"/>
    </location>
</feature>
<keyword evidence="3" id="KW-0808">Transferase</keyword>
<dbReference type="InterPro" id="IPR016181">
    <property type="entry name" value="Acyl_CoA_acyltransferase"/>
</dbReference>
<reference evidence="4" key="1">
    <citation type="journal article" date="2019" name="Int. J. Syst. Evol. Microbiol.">
        <title>The Global Catalogue of Microorganisms (GCM) 10K type strain sequencing project: providing services to taxonomists for standard genome sequencing and annotation.</title>
        <authorList>
            <consortium name="The Broad Institute Genomics Platform"/>
            <consortium name="The Broad Institute Genome Sequencing Center for Infectious Disease"/>
            <person name="Wu L."/>
            <person name="Ma J."/>
        </authorList>
    </citation>
    <scope>NUCLEOTIDE SEQUENCE [LARGE SCALE GENOMIC DNA]</scope>
    <source>
        <strain evidence="4">CCUG 66188</strain>
    </source>
</reference>
<keyword evidence="3" id="KW-0012">Acyltransferase</keyword>
<comment type="caution">
    <text evidence="3">The sequence shown here is derived from an EMBL/GenBank/DDBJ whole genome shotgun (WGS) entry which is preliminary data.</text>
</comment>
<feature type="compositionally biased region" description="Pro residues" evidence="1">
    <location>
        <begin position="10"/>
        <end position="24"/>
    </location>
</feature>
<dbReference type="EMBL" id="JBHSWG010000001">
    <property type="protein sequence ID" value="MFC6761110.1"/>
    <property type="molecule type" value="Genomic_DNA"/>
</dbReference>
<evidence type="ECO:0000313" key="4">
    <source>
        <dbReference type="Proteomes" id="UP001596353"/>
    </source>
</evidence>
<feature type="region of interest" description="Disordered" evidence="1">
    <location>
        <begin position="1"/>
        <end position="31"/>
    </location>
</feature>
<organism evidence="3 4">
    <name type="scientific">Sulfitobacter porphyrae</name>
    <dbReference type="NCBI Taxonomy" id="1246864"/>
    <lineage>
        <taxon>Bacteria</taxon>
        <taxon>Pseudomonadati</taxon>
        <taxon>Pseudomonadota</taxon>
        <taxon>Alphaproteobacteria</taxon>
        <taxon>Rhodobacterales</taxon>
        <taxon>Roseobacteraceae</taxon>
        <taxon>Sulfitobacter</taxon>
    </lineage>
</organism>
<accession>A0ABW2B5V3</accession>
<dbReference type="InterPro" id="IPR051908">
    <property type="entry name" value="Ribosomal_N-acetyltransferase"/>
</dbReference>
<gene>
    <name evidence="3" type="ORF">ACFQFQ_19080</name>
</gene>
<name>A0ABW2B5V3_9RHOB</name>
<dbReference type="PANTHER" id="PTHR43441:SF2">
    <property type="entry name" value="FAMILY ACETYLTRANSFERASE, PUTATIVE (AFU_ORTHOLOGUE AFUA_7G00850)-RELATED"/>
    <property type="match status" value="1"/>
</dbReference>